<proteinExistence type="predicted"/>
<evidence type="ECO:0000313" key="2">
    <source>
        <dbReference type="EMBL" id="KAK4464403.1"/>
    </source>
</evidence>
<protein>
    <submittedName>
        <fullName evidence="2">Uncharacterized protein</fullName>
    </submittedName>
</protein>
<dbReference type="Proteomes" id="UP001321749">
    <property type="component" value="Unassembled WGS sequence"/>
</dbReference>
<comment type="caution">
    <text evidence="2">The sequence shown here is derived from an EMBL/GenBank/DDBJ whole genome shotgun (WGS) entry which is preliminary data.</text>
</comment>
<accession>A0AAV9HUL6</accession>
<reference evidence="2" key="2">
    <citation type="submission" date="2023-06" db="EMBL/GenBank/DDBJ databases">
        <authorList>
            <consortium name="Lawrence Berkeley National Laboratory"/>
            <person name="Mondo S.J."/>
            <person name="Hensen N."/>
            <person name="Bonometti L."/>
            <person name="Westerberg I."/>
            <person name="Brannstrom I.O."/>
            <person name="Guillou S."/>
            <person name="Cros-Aarteil S."/>
            <person name="Calhoun S."/>
            <person name="Haridas S."/>
            <person name="Kuo A."/>
            <person name="Pangilinan J."/>
            <person name="Riley R."/>
            <person name="Labutti K."/>
            <person name="Andreopoulos B."/>
            <person name="Lipzen A."/>
            <person name="Chen C."/>
            <person name="Yanf M."/>
            <person name="Daum C."/>
            <person name="Ng V."/>
            <person name="Clum A."/>
            <person name="Steindorff A."/>
            <person name="Ohm R."/>
            <person name="Martin F."/>
            <person name="Silar P."/>
            <person name="Natvig D."/>
            <person name="Lalanne C."/>
            <person name="Gautier V."/>
            <person name="Ament-Velasquez S.L."/>
            <person name="Kruys A."/>
            <person name="Hutchinson M.I."/>
            <person name="Powell A.J."/>
            <person name="Barry K."/>
            <person name="Miller A.N."/>
            <person name="Grigoriev I.V."/>
            <person name="Debuchy R."/>
            <person name="Gladieux P."/>
            <person name="Thoren M.H."/>
            <person name="Johannesson H."/>
        </authorList>
    </citation>
    <scope>NUCLEOTIDE SEQUENCE</scope>
    <source>
        <strain evidence="2">PSN324</strain>
    </source>
</reference>
<organism evidence="2 3">
    <name type="scientific">Cladorrhinum samala</name>
    <dbReference type="NCBI Taxonomy" id="585594"/>
    <lineage>
        <taxon>Eukaryota</taxon>
        <taxon>Fungi</taxon>
        <taxon>Dikarya</taxon>
        <taxon>Ascomycota</taxon>
        <taxon>Pezizomycotina</taxon>
        <taxon>Sordariomycetes</taxon>
        <taxon>Sordariomycetidae</taxon>
        <taxon>Sordariales</taxon>
        <taxon>Podosporaceae</taxon>
        <taxon>Cladorrhinum</taxon>
    </lineage>
</organism>
<evidence type="ECO:0000313" key="3">
    <source>
        <dbReference type="Proteomes" id="UP001321749"/>
    </source>
</evidence>
<keyword evidence="3" id="KW-1185">Reference proteome</keyword>
<sequence>MSSRGSGTGPNKTPSPPRATVSAPTAGRGNVPVSSASRPPPATTLPLRTTPPPAAPAATGTKRPASRSPSPDTDQIRGLRIMYHTDARDRFSIPEVPRTSATYQTTLFCIYLAFEMLDSQKGRAALLNTATQVLSVNPRSKKTWAVTVNKEVVDAAWITGFLNGMRDDFPNLLLSTRVSDLGVTRRFHWFKGPGSTWKPKEAGLLFLDSRMMDYAADSVSRAATSSTPANVADYENHLLMASITIAHEMVHFLVGRIVGVPDNDTPSKVNSPPNLNTDTGESGRFWEVQFFGRLINAYQTDGNNDPRQGGTLWAEIKPSTGAAARTAQVPQALVKAILARNFSDLPMARVTDIKRPATAKTVRALGPVAANDYFDTATDFDRAFDKMRTLTTSTLSGRDWVRVTSINTTPNNVRVA</sequence>
<feature type="region of interest" description="Disordered" evidence="1">
    <location>
        <begin position="1"/>
        <end position="77"/>
    </location>
</feature>
<feature type="compositionally biased region" description="Polar residues" evidence="1">
    <location>
        <begin position="1"/>
        <end position="12"/>
    </location>
</feature>
<gene>
    <name evidence="2" type="ORF">QBC42DRAFT_220601</name>
</gene>
<name>A0AAV9HUL6_9PEZI</name>
<dbReference type="AlphaFoldDB" id="A0AAV9HUL6"/>
<feature type="compositionally biased region" description="Pro residues" evidence="1">
    <location>
        <begin position="38"/>
        <end position="55"/>
    </location>
</feature>
<evidence type="ECO:0000256" key="1">
    <source>
        <dbReference type="SAM" id="MobiDB-lite"/>
    </source>
</evidence>
<dbReference type="EMBL" id="MU864948">
    <property type="protein sequence ID" value="KAK4464403.1"/>
    <property type="molecule type" value="Genomic_DNA"/>
</dbReference>
<reference evidence="2" key="1">
    <citation type="journal article" date="2023" name="Mol. Phylogenet. Evol.">
        <title>Genome-scale phylogeny and comparative genomics of the fungal order Sordariales.</title>
        <authorList>
            <person name="Hensen N."/>
            <person name="Bonometti L."/>
            <person name="Westerberg I."/>
            <person name="Brannstrom I.O."/>
            <person name="Guillou S."/>
            <person name="Cros-Aarteil S."/>
            <person name="Calhoun S."/>
            <person name="Haridas S."/>
            <person name="Kuo A."/>
            <person name="Mondo S."/>
            <person name="Pangilinan J."/>
            <person name="Riley R."/>
            <person name="LaButti K."/>
            <person name="Andreopoulos B."/>
            <person name="Lipzen A."/>
            <person name="Chen C."/>
            <person name="Yan M."/>
            <person name="Daum C."/>
            <person name="Ng V."/>
            <person name="Clum A."/>
            <person name="Steindorff A."/>
            <person name="Ohm R.A."/>
            <person name="Martin F."/>
            <person name="Silar P."/>
            <person name="Natvig D.O."/>
            <person name="Lalanne C."/>
            <person name="Gautier V."/>
            <person name="Ament-Velasquez S.L."/>
            <person name="Kruys A."/>
            <person name="Hutchinson M.I."/>
            <person name="Powell A.J."/>
            <person name="Barry K."/>
            <person name="Miller A.N."/>
            <person name="Grigoriev I.V."/>
            <person name="Debuchy R."/>
            <person name="Gladieux P."/>
            <person name="Hiltunen Thoren M."/>
            <person name="Johannesson H."/>
        </authorList>
    </citation>
    <scope>NUCLEOTIDE SEQUENCE</scope>
    <source>
        <strain evidence="2">PSN324</strain>
    </source>
</reference>